<keyword evidence="3" id="KW-1185">Reference proteome</keyword>
<name>A0A562SDA3_9BACT</name>
<comment type="caution">
    <text evidence="2">The sequence shown here is derived from an EMBL/GenBank/DDBJ whole genome shotgun (WGS) entry which is preliminary data.</text>
</comment>
<feature type="signal peptide" evidence="1">
    <location>
        <begin position="1"/>
        <end position="19"/>
    </location>
</feature>
<proteinExistence type="predicted"/>
<dbReference type="Proteomes" id="UP000316167">
    <property type="component" value="Unassembled WGS sequence"/>
</dbReference>
<accession>A0A562SDA3</accession>
<evidence type="ECO:0000256" key="1">
    <source>
        <dbReference type="SAM" id="SignalP"/>
    </source>
</evidence>
<feature type="chain" id="PRO_5021894110" evidence="1">
    <location>
        <begin position="20"/>
        <end position="149"/>
    </location>
</feature>
<dbReference type="OrthoDB" id="9812708at2"/>
<sequence length="149" mass="17671">MKACSLFILAFLFCHQLTAQKLTKEQYLDTGRYIWQTYVPKSGQAKTVQGELLRAIEKLADEAQRNGNINFNPKCHGLLITYLRRYLTDEKIFDKATIQQIRKDLDRLSDGNHPYTEDDLYDRLRERVIDWYMHNRTPVAHNENKQLYC</sequence>
<evidence type="ECO:0000313" key="2">
    <source>
        <dbReference type="EMBL" id="TWI79252.1"/>
    </source>
</evidence>
<gene>
    <name evidence="2" type="ORF">IQ13_3655</name>
</gene>
<protein>
    <submittedName>
        <fullName evidence="2">Uncharacterized protein</fullName>
    </submittedName>
</protein>
<dbReference type="EMBL" id="VLLE01000006">
    <property type="protein sequence ID" value="TWI79252.1"/>
    <property type="molecule type" value="Genomic_DNA"/>
</dbReference>
<organism evidence="2 3">
    <name type="scientific">Lacibacter cauensis</name>
    <dbReference type="NCBI Taxonomy" id="510947"/>
    <lineage>
        <taxon>Bacteria</taxon>
        <taxon>Pseudomonadati</taxon>
        <taxon>Bacteroidota</taxon>
        <taxon>Chitinophagia</taxon>
        <taxon>Chitinophagales</taxon>
        <taxon>Chitinophagaceae</taxon>
        <taxon>Lacibacter</taxon>
    </lineage>
</organism>
<reference evidence="2 3" key="1">
    <citation type="journal article" date="2015" name="Stand. Genomic Sci.">
        <title>Genomic Encyclopedia of Bacterial and Archaeal Type Strains, Phase III: the genomes of soil and plant-associated and newly described type strains.</title>
        <authorList>
            <person name="Whitman W.B."/>
            <person name="Woyke T."/>
            <person name="Klenk H.P."/>
            <person name="Zhou Y."/>
            <person name="Lilburn T.G."/>
            <person name="Beck B.J."/>
            <person name="De Vos P."/>
            <person name="Vandamme P."/>
            <person name="Eisen J.A."/>
            <person name="Garrity G."/>
            <person name="Hugenholtz P."/>
            <person name="Kyrpides N.C."/>
        </authorList>
    </citation>
    <scope>NUCLEOTIDE SEQUENCE [LARGE SCALE GENOMIC DNA]</scope>
    <source>
        <strain evidence="2 3">CGMCC 1.7271</strain>
    </source>
</reference>
<keyword evidence="1" id="KW-0732">Signal</keyword>
<evidence type="ECO:0000313" key="3">
    <source>
        <dbReference type="Proteomes" id="UP000316167"/>
    </source>
</evidence>
<dbReference type="RefSeq" id="WP_144888025.1">
    <property type="nucleotide sequence ID" value="NZ_VLLE01000006.1"/>
</dbReference>
<dbReference type="AlphaFoldDB" id="A0A562SDA3"/>